<dbReference type="PATRIC" id="fig|1454004.3.peg.1612"/>
<evidence type="ECO:0000259" key="1">
    <source>
        <dbReference type="Pfam" id="PF01370"/>
    </source>
</evidence>
<dbReference type="Gene3D" id="3.40.50.720">
    <property type="entry name" value="NAD(P)-binding Rossmann-like Domain"/>
    <property type="match status" value="1"/>
</dbReference>
<dbReference type="eggNOG" id="COG0451">
    <property type="taxonomic scope" value="Bacteria"/>
</dbReference>
<dbReference type="GO" id="GO:0008460">
    <property type="term" value="F:dTDP-glucose 4,6-dehydratase activity"/>
    <property type="evidence" value="ECO:0007669"/>
    <property type="project" value="UniProtKB-EC"/>
</dbReference>
<name>A0A011QJF7_ACCRE</name>
<gene>
    <name evidence="2" type="primary">rfbB_1</name>
    <name evidence="2" type="ORF">AW11_01563</name>
</gene>
<evidence type="ECO:0000313" key="3">
    <source>
        <dbReference type="Proteomes" id="UP000022141"/>
    </source>
</evidence>
<dbReference type="InterPro" id="IPR036291">
    <property type="entry name" value="NAD(P)-bd_dom_sf"/>
</dbReference>
<reference evidence="2" key="1">
    <citation type="submission" date="2014-02" db="EMBL/GenBank/DDBJ databases">
        <title>Expanding our view of genomic diversity in Candidatus Accumulibacter clades.</title>
        <authorList>
            <person name="Skennerton C.T."/>
            <person name="Barr J.J."/>
            <person name="Slater F.R."/>
            <person name="Bond P.L."/>
            <person name="Tyson G.W."/>
        </authorList>
    </citation>
    <scope>NUCLEOTIDE SEQUENCE [LARGE SCALE GENOMIC DNA]</scope>
</reference>
<proteinExistence type="predicted"/>
<dbReference type="CDD" id="cd05232">
    <property type="entry name" value="UDP_G4E_4_SDR_e"/>
    <property type="match status" value="1"/>
</dbReference>
<dbReference type="AlphaFoldDB" id="A0A011QJF7"/>
<sequence>MKILVTGASGFVGQALCRQLVQEGQHEVVAAVRSPASVVTGGTRCVVGDIGSHTAWEKATEGADAVVHLAGRAHIMHDTACDRLAAYRAINTEGTLALARRALASGVKRLLFVSSIKVCGEGQLKSSTDPYNEASPASPSDAYAISKWEGELGLWAAAKDTGLEVVVLRPPLIYGPGVRANFLRLMTLVDRGWPLPFGGVRNHRDLLYLGNLVDAILTAVVHPAAKNKTFLLSDNQCVTTPELVRRIASALERPARLWSVSEKCLRLAGRVIGKGATVDRVLGSMRVDSRLIHRDLGWSPPFSMQEGLRETAKWYRRTYSR</sequence>
<dbReference type="EC" id="4.2.1.46" evidence="2"/>
<dbReference type="PANTHER" id="PTHR43245:SF58">
    <property type="entry name" value="BLL5923 PROTEIN"/>
    <property type="match status" value="1"/>
</dbReference>
<dbReference type="InterPro" id="IPR001509">
    <property type="entry name" value="Epimerase_deHydtase"/>
</dbReference>
<dbReference type="EMBL" id="JEMY01000016">
    <property type="protein sequence ID" value="EXI89472.1"/>
    <property type="molecule type" value="Genomic_DNA"/>
</dbReference>
<accession>A0A011QJF7</accession>
<keyword evidence="2" id="KW-0456">Lyase</keyword>
<organism evidence="2 3">
    <name type="scientific">Accumulibacter regalis</name>
    <dbReference type="NCBI Taxonomy" id="522306"/>
    <lineage>
        <taxon>Bacteria</taxon>
        <taxon>Pseudomonadati</taxon>
        <taxon>Pseudomonadota</taxon>
        <taxon>Betaproteobacteria</taxon>
        <taxon>Candidatus Accumulibacter</taxon>
    </lineage>
</organism>
<protein>
    <submittedName>
        <fullName evidence="2">dTDP-glucose 4,6-dehydratase</fullName>
        <ecNumber evidence="2">4.2.1.46</ecNumber>
    </submittedName>
</protein>
<comment type="caution">
    <text evidence="2">The sequence shown here is derived from an EMBL/GenBank/DDBJ whole genome shotgun (WGS) entry which is preliminary data.</text>
</comment>
<dbReference type="Pfam" id="PF01370">
    <property type="entry name" value="Epimerase"/>
    <property type="match status" value="1"/>
</dbReference>
<dbReference type="SUPFAM" id="SSF51735">
    <property type="entry name" value="NAD(P)-binding Rossmann-fold domains"/>
    <property type="match status" value="1"/>
</dbReference>
<keyword evidence="3" id="KW-1185">Reference proteome</keyword>
<dbReference type="Proteomes" id="UP000022141">
    <property type="component" value="Unassembled WGS sequence"/>
</dbReference>
<dbReference type="InterPro" id="IPR050177">
    <property type="entry name" value="Lipid_A_modif_metabolic_enz"/>
</dbReference>
<dbReference type="STRING" id="1454004.AW11_01563"/>
<dbReference type="PANTHER" id="PTHR43245">
    <property type="entry name" value="BIFUNCTIONAL POLYMYXIN RESISTANCE PROTEIN ARNA"/>
    <property type="match status" value="1"/>
</dbReference>
<evidence type="ECO:0000313" key="2">
    <source>
        <dbReference type="EMBL" id="EXI89472.1"/>
    </source>
</evidence>
<feature type="domain" description="NAD-dependent epimerase/dehydratase" evidence="1">
    <location>
        <begin position="3"/>
        <end position="227"/>
    </location>
</feature>